<organism evidence="2 3">
    <name type="scientific">Nitratireductor thuwali</name>
    <dbReference type="NCBI Taxonomy" id="2267699"/>
    <lineage>
        <taxon>Bacteria</taxon>
        <taxon>Pseudomonadati</taxon>
        <taxon>Pseudomonadota</taxon>
        <taxon>Alphaproteobacteria</taxon>
        <taxon>Hyphomicrobiales</taxon>
        <taxon>Phyllobacteriaceae</taxon>
        <taxon>Nitratireductor</taxon>
    </lineage>
</organism>
<keyword evidence="3" id="KW-1185">Reference proteome</keyword>
<name>A0ABY5MKW0_9HYPH</name>
<dbReference type="CDD" id="cd07176">
    <property type="entry name" value="terB"/>
    <property type="match status" value="1"/>
</dbReference>
<dbReference type="InterPro" id="IPR029024">
    <property type="entry name" value="TerB-like"/>
</dbReference>
<evidence type="ECO:0000259" key="1">
    <source>
        <dbReference type="Pfam" id="PF05099"/>
    </source>
</evidence>
<dbReference type="Proteomes" id="UP001342418">
    <property type="component" value="Chromosome"/>
</dbReference>
<dbReference type="InterPro" id="IPR007791">
    <property type="entry name" value="DjlA_N"/>
</dbReference>
<reference evidence="2 3" key="1">
    <citation type="submission" date="2018-07" db="EMBL/GenBank/DDBJ databases">
        <title>Genome sequence of Nitratireductor thuwali#1536.</title>
        <authorList>
            <person name="Michoud G."/>
            <person name="Merlino G."/>
            <person name="Sefrji F.O."/>
            <person name="Daffonchio D."/>
        </authorList>
    </citation>
    <scope>NUCLEOTIDE SEQUENCE [LARGE SCALE GENOMIC DNA]</scope>
    <source>
        <strain evidence="3">Nit1536</strain>
    </source>
</reference>
<gene>
    <name evidence="2" type="ORF">NTH_02540</name>
</gene>
<dbReference type="EMBL" id="CP030941">
    <property type="protein sequence ID" value="UUP18062.1"/>
    <property type="molecule type" value="Genomic_DNA"/>
</dbReference>
<feature type="domain" description="Co-chaperone DjlA N-terminal" evidence="1">
    <location>
        <begin position="8"/>
        <end position="120"/>
    </location>
</feature>
<protein>
    <recommendedName>
        <fullName evidence="1">Co-chaperone DjlA N-terminal domain-containing protein</fullName>
    </recommendedName>
</protein>
<proteinExistence type="predicted"/>
<dbReference type="SUPFAM" id="SSF158682">
    <property type="entry name" value="TerB-like"/>
    <property type="match status" value="1"/>
</dbReference>
<sequence length="139" mass="15674">MTAEPSAHEALIYLMVVMSAADRDMTDAELGRIGEVLRTLPVFRGFDENRVIEVARQCQRILQKDDGLETILKLVRETVPTSLHDTAYALAVEVAAADLHVEPEERRMLQIVRSRLHLEPLVAAAIERAAQARHRRLVQ</sequence>
<dbReference type="RefSeq" id="WP_338530332.1">
    <property type="nucleotide sequence ID" value="NZ_CP030941.1"/>
</dbReference>
<accession>A0ABY5MKW0</accession>
<dbReference type="Gene3D" id="1.10.3680.10">
    <property type="entry name" value="TerB-like"/>
    <property type="match status" value="1"/>
</dbReference>
<evidence type="ECO:0000313" key="2">
    <source>
        <dbReference type="EMBL" id="UUP18062.1"/>
    </source>
</evidence>
<dbReference type="Pfam" id="PF05099">
    <property type="entry name" value="TerB"/>
    <property type="match status" value="1"/>
</dbReference>
<evidence type="ECO:0000313" key="3">
    <source>
        <dbReference type="Proteomes" id="UP001342418"/>
    </source>
</evidence>